<feature type="chain" id="PRO_5041956909" evidence="1">
    <location>
        <begin position="24"/>
        <end position="43"/>
    </location>
</feature>
<feature type="signal peptide" evidence="1">
    <location>
        <begin position="1"/>
        <end position="23"/>
    </location>
</feature>
<accession>A0AAD6PYP8</accession>
<keyword evidence="1" id="KW-0732">Signal</keyword>
<evidence type="ECO:0000256" key="1">
    <source>
        <dbReference type="SAM" id="SignalP"/>
    </source>
</evidence>
<reference evidence="2" key="1">
    <citation type="journal article" date="2023" name="Mol. Ecol. Resour.">
        <title>Chromosome-level genome assembly of a triploid poplar Populus alba 'Berolinensis'.</title>
        <authorList>
            <person name="Chen S."/>
            <person name="Yu Y."/>
            <person name="Wang X."/>
            <person name="Wang S."/>
            <person name="Zhang T."/>
            <person name="Zhou Y."/>
            <person name="He R."/>
            <person name="Meng N."/>
            <person name="Wang Y."/>
            <person name="Liu W."/>
            <person name="Liu Z."/>
            <person name="Liu J."/>
            <person name="Guo Q."/>
            <person name="Huang H."/>
            <person name="Sederoff R.R."/>
            <person name="Wang G."/>
            <person name="Qu G."/>
            <person name="Chen S."/>
        </authorList>
    </citation>
    <scope>NUCLEOTIDE SEQUENCE</scope>
    <source>
        <strain evidence="2">SC-2020</strain>
    </source>
</reference>
<evidence type="ECO:0000313" key="3">
    <source>
        <dbReference type="Proteomes" id="UP001164929"/>
    </source>
</evidence>
<dbReference type="EMBL" id="JAQIZT010000014">
    <property type="protein sequence ID" value="KAJ6971525.1"/>
    <property type="molecule type" value="Genomic_DNA"/>
</dbReference>
<sequence length="43" mass="5004">MFITSFMPANLFIFSLLLRGWVALQNAPDECWQPSYKQKNPPC</sequence>
<organism evidence="2 3">
    <name type="scientific">Populus alba x Populus x berolinensis</name>
    <dbReference type="NCBI Taxonomy" id="444605"/>
    <lineage>
        <taxon>Eukaryota</taxon>
        <taxon>Viridiplantae</taxon>
        <taxon>Streptophyta</taxon>
        <taxon>Embryophyta</taxon>
        <taxon>Tracheophyta</taxon>
        <taxon>Spermatophyta</taxon>
        <taxon>Magnoliopsida</taxon>
        <taxon>eudicotyledons</taxon>
        <taxon>Gunneridae</taxon>
        <taxon>Pentapetalae</taxon>
        <taxon>rosids</taxon>
        <taxon>fabids</taxon>
        <taxon>Malpighiales</taxon>
        <taxon>Salicaceae</taxon>
        <taxon>Saliceae</taxon>
        <taxon>Populus</taxon>
    </lineage>
</organism>
<keyword evidence="3" id="KW-1185">Reference proteome</keyword>
<proteinExistence type="predicted"/>
<name>A0AAD6PYP8_9ROSI</name>
<comment type="caution">
    <text evidence="2">The sequence shown here is derived from an EMBL/GenBank/DDBJ whole genome shotgun (WGS) entry which is preliminary data.</text>
</comment>
<protein>
    <submittedName>
        <fullName evidence="2">Uncharacterized protein</fullName>
    </submittedName>
</protein>
<dbReference type="AlphaFoldDB" id="A0AAD6PYP8"/>
<gene>
    <name evidence="2" type="ORF">NC653_032133</name>
</gene>
<evidence type="ECO:0000313" key="2">
    <source>
        <dbReference type="EMBL" id="KAJ6971525.1"/>
    </source>
</evidence>
<dbReference type="Proteomes" id="UP001164929">
    <property type="component" value="Chromosome 14"/>
</dbReference>